<keyword evidence="1" id="KW-0175">Coiled coil</keyword>
<dbReference type="RefSeq" id="WP_070252087.1">
    <property type="nucleotide sequence ID" value="NZ_MJVV01000001.1"/>
</dbReference>
<evidence type="ECO:0000313" key="4">
    <source>
        <dbReference type="EMBL" id="EHB2512635.1"/>
    </source>
</evidence>
<proteinExistence type="predicted"/>
<feature type="coiled-coil region" evidence="1">
    <location>
        <begin position="236"/>
        <end position="282"/>
    </location>
</feature>
<dbReference type="AlphaFoldDB" id="A0AAN3QYA0"/>
<evidence type="ECO:0000256" key="2">
    <source>
        <dbReference type="SAM" id="MobiDB-lite"/>
    </source>
</evidence>
<organism evidence="4 5">
    <name type="scientific">Campylobacter jejuni</name>
    <dbReference type="NCBI Taxonomy" id="197"/>
    <lineage>
        <taxon>Bacteria</taxon>
        <taxon>Pseudomonadati</taxon>
        <taxon>Campylobacterota</taxon>
        <taxon>Epsilonproteobacteria</taxon>
        <taxon>Campylobacterales</taxon>
        <taxon>Campylobacteraceae</taxon>
        <taxon>Campylobacter</taxon>
    </lineage>
</organism>
<dbReference type="Pfam" id="PF03432">
    <property type="entry name" value="Relaxase"/>
    <property type="match status" value="1"/>
</dbReference>
<comment type="caution">
    <text evidence="4">The sequence shown here is derived from an EMBL/GenBank/DDBJ whole genome shotgun (WGS) entry which is preliminary data.</text>
</comment>
<name>A0AAN3QYA0_CAMJU</name>
<reference evidence="4" key="1">
    <citation type="submission" date="2021-02" db="EMBL/GenBank/DDBJ databases">
        <authorList>
            <consortium name="PulseNet: The National Subtyping Network for Foodborne Disease Surveillance"/>
        </authorList>
    </citation>
    <scope>NUCLEOTIDE SEQUENCE</scope>
    <source>
        <strain evidence="4">PNUSAC020384</strain>
    </source>
</reference>
<dbReference type="EMBL" id="AAYVUT010000026">
    <property type="protein sequence ID" value="EHB2512635.1"/>
    <property type="molecule type" value="Genomic_DNA"/>
</dbReference>
<evidence type="ECO:0000259" key="3">
    <source>
        <dbReference type="Pfam" id="PF03432"/>
    </source>
</evidence>
<feature type="compositionally biased region" description="Polar residues" evidence="2">
    <location>
        <begin position="348"/>
        <end position="360"/>
    </location>
</feature>
<dbReference type="InterPro" id="IPR005094">
    <property type="entry name" value="Endonuclease_MobA/VirD2"/>
</dbReference>
<accession>A0AAN3QYA0</accession>
<dbReference type="Proteomes" id="UP000735326">
    <property type="component" value="Unassembled WGS sequence"/>
</dbReference>
<sequence>MICKFFKTQTGGGVSAINYLLDKRVNQGTAKVLQGDEFLTRELIKSMTQKHKTCVGVLSFEEKNISEELKKEIMESFENALLTPEMKGRYNILWVEHTDKGRLELNFVIPKIDLESKKAFNPYYHPADKKRIETWGDYINLRYGFTNPKDPAKEQTIQGSKKAKELFKDYESLDKILHQQVADEVINSRDELITFLEQNNIEVTRKGKDYLSIKLPESKKAKRFKGSIYNEQFTSFAELREIRREKETRAKEYNRRDNEKELGRLEQELKELISLKSQFYRETIRTINERLRKKTKQSFQRDREKSLQSRTDEIQTIKPSDELSSGNAYDDDFISDCVVSVDKALSNQQRANDNGQQWESVSLHREKSSGTAGEFLLPTTELKEEDDNIRTRVNRRNREITEQDNRISKSRNELTQYYQNGTRELQEKLAKFGEQIQGIGEQIRRAGQRIRSNSEERRKQQRHRFSNFEEQVRSFGSKFAEQINGVRFLIKARIDGVRGRLKQIRERILIRTGQVLKTSQKIEQEQIKAKAKESNNIKKGFGLGR</sequence>
<gene>
    <name evidence="4" type="ORF">JYC20_001848</name>
</gene>
<protein>
    <submittedName>
        <fullName evidence="4">Relaxase/mobilization nuclease domain-containing protein</fullName>
    </submittedName>
</protein>
<feature type="region of interest" description="Disordered" evidence="2">
    <location>
        <begin position="348"/>
        <end position="373"/>
    </location>
</feature>
<evidence type="ECO:0000256" key="1">
    <source>
        <dbReference type="SAM" id="Coils"/>
    </source>
</evidence>
<feature type="region of interest" description="Disordered" evidence="2">
    <location>
        <begin position="445"/>
        <end position="465"/>
    </location>
</feature>
<evidence type="ECO:0000313" key="5">
    <source>
        <dbReference type="Proteomes" id="UP000735326"/>
    </source>
</evidence>
<feature type="domain" description="MobA/VirD2-like nuclease" evidence="3">
    <location>
        <begin position="41"/>
        <end position="144"/>
    </location>
</feature>